<protein>
    <recommendedName>
        <fullName evidence="2">DUF7041 domain-containing protein</fullName>
    </recommendedName>
</protein>
<name>A0AAV8ZDA9_9CUCU</name>
<dbReference type="Pfam" id="PF23055">
    <property type="entry name" value="DUF7041"/>
    <property type="match status" value="1"/>
</dbReference>
<dbReference type="InterPro" id="IPR055469">
    <property type="entry name" value="DUF7041"/>
</dbReference>
<gene>
    <name evidence="3" type="ORF">NQ318_018175</name>
</gene>
<evidence type="ECO:0000256" key="1">
    <source>
        <dbReference type="SAM" id="MobiDB-lite"/>
    </source>
</evidence>
<accession>A0AAV8ZDA9</accession>
<evidence type="ECO:0000313" key="3">
    <source>
        <dbReference type="EMBL" id="KAJ8962206.1"/>
    </source>
</evidence>
<dbReference type="Proteomes" id="UP001162162">
    <property type="component" value="Unassembled WGS sequence"/>
</dbReference>
<dbReference type="PANTHER" id="PTHR33327">
    <property type="entry name" value="ENDONUCLEASE"/>
    <property type="match status" value="1"/>
</dbReference>
<organism evidence="3 4">
    <name type="scientific">Aromia moschata</name>
    <dbReference type="NCBI Taxonomy" id="1265417"/>
    <lineage>
        <taxon>Eukaryota</taxon>
        <taxon>Metazoa</taxon>
        <taxon>Ecdysozoa</taxon>
        <taxon>Arthropoda</taxon>
        <taxon>Hexapoda</taxon>
        <taxon>Insecta</taxon>
        <taxon>Pterygota</taxon>
        <taxon>Neoptera</taxon>
        <taxon>Endopterygota</taxon>
        <taxon>Coleoptera</taxon>
        <taxon>Polyphaga</taxon>
        <taxon>Cucujiformia</taxon>
        <taxon>Chrysomeloidea</taxon>
        <taxon>Cerambycidae</taxon>
        <taxon>Cerambycinae</taxon>
        <taxon>Callichromatini</taxon>
        <taxon>Aromia</taxon>
    </lineage>
</organism>
<feature type="compositionally biased region" description="Basic and acidic residues" evidence="1">
    <location>
        <begin position="199"/>
        <end position="208"/>
    </location>
</feature>
<keyword evidence="4" id="KW-1185">Reference proteome</keyword>
<dbReference type="AlphaFoldDB" id="A0AAV8ZDA9"/>
<sequence>MVNEHEQLTAGNSNRVALKLPPWIPSDADMWLTLVDRTFNLAKITCEETKFSYVATALDQSVIMEVRDIVMNPPASEPYKALIKTLVNRSSVSQKLKTRRLLEQEEMGDSKPSALAGAAVSDDLLRTLWSGRLPQSVQAIITSKKDSKPDDVAEFADAVMASLAPKASVFETSSRADEDRYARLEAHILALTEEMSKVRSSFDREARVRPRSSPRFRPRFRPRSRSRSRGEKDDDMCWYHRKYAAKAHRCQEPCSNSAAKSGNETGSHLSITPQVFVRNDAPRTPLQQPYEGPFPVVQRGDKTFLVRIHGREKHISLDRLQPAYLINDQVDPQDRDPEDDPVIIPQREETAAPRREPEPTPAAPGQVRTRSGRRVRFP</sequence>
<comment type="caution">
    <text evidence="3">The sequence shown here is derived from an EMBL/GenBank/DDBJ whole genome shotgun (WGS) entry which is preliminary data.</text>
</comment>
<feature type="region of interest" description="Disordered" evidence="1">
    <location>
        <begin position="328"/>
        <end position="378"/>
    </location>
</feature>
<reference evidence="3" key="1">
    <citation type="journal article" date="2023" name="Insect Mol. Biol.">
        <title>Genome sequencing provides insights into the evolution of gene families encoding plant cell wall-degrading enzymes in longhorned beetles.</title>
        <authorList>
            <person name="Shin N.R."/>
            <person name="Okamura Y."/>
            <person name="Kirsch R."/>
            <person name="Pauchet Y."/>
        </authorList>
    </citation>
    <scope>NUCLEOTIDE SEQUENCE</scope>
    <source>
        <strain evidence="3">AMC_N1</strain>
    </source>
</reference>
<feature type="domain" description="DUF7041" evidence="2">
    <location>
        <begin position="20"/>
        <end position="103"/>
    </location>
</feature>
<feature type="compositionally biased region" description="Basic and acidic residues" evidence="1">
    <location>
        <begin position="346"/>
        <end position="358"/>
    </location>
</feature>
<evidence type="ECO:0000259" key="2">
    <source>
        <dbReference type="Pfam" id="PF23055"/>
    </source>
</evidence>
<proteinExistence type="predicted"/>
<feature type="compositionally biased region" description="Basic residues" evidence="1">
    <location>
        <begin position="209"/>
        <end position="227"/>
    </location>
</feature>
<dbReference type="PANTHER" id="PTHR33327:SF3">
    <property type="entry name" value="RNA-DIRECTED DNA POLYMERASE"/>
    <property type="match status" value="1"/>
</dbReference>
<feature type="region of interest" description="Disordered" evidence="1">
    <location>
        <begin position="199"/>
        <end position="232"/>
    </location>
</feature>
<dbReference type="EMBL" id="JAPWTK010000003">
    <property type="protein sequence ID" value="KAJ8962206.1"/>
    <property type="molecule type" value="Genomic_DNA"/>
</dbReference>
<evidence type="ECO:0000313" key="4">
    <source>
        <dbReference type="Proteomes" id="UP001162162"/>
    </source>
</evidence>